<dbReference type="Gene3D" id="3.10.50.40">
    <property type="match status" value="1"/>
</dbReference>
<dbReference type="GO" id="GO:0051083">
    <property type="term" value="P:'de novo' cotranslational protein folding"/>
    <property type="evidence" value="ECO:0007669"/>
    <property type="project" value="TreeGrafter"/>
</dbReference>
<keyword evidence="15" id="KW-0175">Coiled coil</keyword>
<comment type="domain">
    <text evidence="12">Consists of 3 domains; the N-terminus binds the ribosome, the middle domain has PPIase activity, while the C-terminus has intrinsic chaperone activity on its own.</text>
</comment>
<evidence type="ECO:0000256" key="1">
    <source>
        <dbReference type="ARBA" id="ARBA00000971"/>
    </source>
</evidence>
<evidence type="ECO:0000256" key="6">
    <source>
        <dbReference type="ARBA" id="ARBA00023110"/>
    </source>
</evidence>
<dbReference type="InterPro" id="IPR008880">
    <property type="entry name" value="Trigger_fac_C"/>
</dbReference>
<dbReference type="SUPFAM" id="SSF109998">
    <property type="entry name" value="Triger factor/SurA peptide-binding domain-like"/>
    <property type="match status" value="1"/>
</dbReference>
<dbReference type="PANTHER" id="PTHR30560:SF3">
    <property type="entry name" value="TRIGGER FACTOR-LIKE PROTEIN TIG, CHLOROPLASTIC"/>
    <property type="match status" value="1"/>
</dbReference>
<dbReference type="InterPro" id="IPR005215">
    <property type="entry name" value="Trig_fac"/>
</dbReference>
<reference evidence="17 18" key="1">
    <citation type="submission" date="2019-11" db="EMBL/GenBank/DDBJ databases">
        <authorList>
            <person name="Li X."/>
        </authorList>
    </citation>
    <scope>NUCLEOTIDE SEQUENCE [LARGE SCALE GENOMIC DNA]</scope>
    <source>
        <strain evidence="17 18">L9</strain>
    </source>
</reference>
<dbReference type="SUPFAM" id="SSF54534">
    <property type="entry name" value="FKBP-like"/>
    <property type="match status" value="1"/>
</dbReference>
<evidence type="ECO:0000256" key="7">
    <source>
        <dbReference type="ARBA" id="ARBA00023186"/>
    </source>
</evidence>
<evidence type="ECO:0000256" key="4">
    <source>
        <dbReference type="ARBA" id="ARBA00016902"/>
    </source>
</evidence>
<comment type="caution">
    <text evidence="17">The sequence shown here is derived from an EMBL/GenBank/DDBJ whole genome shotgun (WGS) entry which is preliminary data.</text>
</comment>
<dbReference type="GO" id="GO:0015031">
    <property type="term" value="P:protein transport"/>
    <property type="evidence" value="ECO:0007669"/>
    <property type="project" value="UniProtKB-UniRule"/>
</dbReference>
<dbReference type="HAMAP" id="MF_00303">
    <property type="entry name" value="Trigger_factor_Tig"/>
    <property type="match status" value="1"/>
</dbReference>
<dbReference type="FunFam" id="3.10.50.40:FF:000001">
    <property type="entry name" value="Trigger factor"/>
    <property type="match status" value="1"/>
</dbReference>
<evidence type="ECO:0000313" key="17">
    <source>
        <dbReference type="EMBL" id="MUK86949.1"/>
    </source>
</evidence>
<sequence>MSTKWEKQEGNEGVLTFGVTAEEFDTALDKAFKKVVKTVQIPGFRKGKVPRGIFEKRFGVESLYQDAVDIVLPDAYMKAIEEAGIEPIDQPSIDIEEIEKGKDLVFTAQVTVKPEVKLGDYKGLEVEEQDTTVTDEDVDNELEQLRERHAELIVKEDGKVENGDTVVMDFEGFLDGEAFDGGKGENHSLEIGSGQFIPGFEEQLVGKEAGEETEIEVTFPEDYHAEELAGKKAQFKVKVHEIKTKELPELDDEFAKDVDEEVETLEELKNKKKEELESQKKQDADNQKRETLIEKASENAEVDIPEAMVDTELDRMVKEFEQRLQMQGMTMEMYFQFSGQDESALKEQMKEDAGKRVKTNLTLEAIANAEELEASDEDVQAELENMATMYGTDVEQLKQMLGGNADAIKEDLKFRKAIDFLVENSKAV</sequence>
<keyword evidence="7 12" id="KW-0143">Chaperone</keyword>
<evidence type="ECO:0000256" key="2">
    <source>
        <dbReference type="ARBA" id="ARBA00005464"/>
    </source>
</evidence>
<keyword evidence="5 12" id="KW-0132">Cell division</keyword>
<feature type="domain" description="PPIase FKBP-type" evidence="16">
    <location>
        <begin position="163"/>
        <end position="245"/>
    </location>
</feature>
<comment type="function">
    <text evidence="10 12">Involved in protein export. Acts as a chaperone by maintaining the newly synthesized protein in an open conformation. Functions as a peptidyl-prolyl cis-trans isomerase.</text>
</comment>
<evidence type="ECO:0000313" key="18">
    <source>
        <dbReference type="Proteomes" id="UP000469125"/>
    </source>
</evidence>
<evidence type="ECO:0000256" key="15">
    <source>
        <dbReference type="SAM" id="Coils"/>
    </source>
</evidence>
<dbReference type="InterPro" id="IPR036611">
    <property type="entry name" value="Trigger_fac_ribosome-bd_sf"/>
</dbReference>
<keyword evidence="9 12" id="KW-0131">Cell cycle</keyword>
<proteinExistence type="inferred from homology"/>
<dbReference type="EC" id="5.2.1.8" evidence="3 12"/>
<evidence type="ECO:0000256" key="11">
    <source>
        <dbReference type="ARBA" id="ARBA00029986"/>
    </source>
</evidence>
<dbReference type="PROSITE" id="PS50059">
    <property type="entry name" value="FKBP_PPIASE"/>
    <property type="match status" value="1"/>
</dbReference>
<keyword evidence="6 12" id="KW-0697">Rotamase</keyword>
<dbReference type="InterPro" id="IPR027304">
    <property type="entry name" value="Trigger_fact/SurA_dom_sf"/>
</dbReference>
<dbReference type="GO" id="GO:0051301">
    <property type="term" value="P:cell division"/>
    <property type="evidence" value="ECO:0007669"/>
    <property type="project" value="UniProtKB-KW"/>
</dbReference>
<evidence type="ECO:0000259" key="16">
    <source>
        <dbReference type="PROSITE" id="PS50059"/>
    </source>
</evidence>
<comment type="subcellular location">
    <subcellularLocation>
        <location evidence="12">Cytoplasm</location>
    </subcellularLocation>
    <text evidence="12">About half TF is bound to the ribosome near the polypeptide exit tunnel while the other half is free in the cytoplasm.</text>
</comment>
<dbReference type="InterPro" id="IPR001179">
    <property type="entry name" value="PPIase_FKBP_dom"/>
</dbReference>
<evidence type="ECO:0000256" key="8">
    <source>
        <dbReference type="ARBA" id="ARBA00023235"/>
    </source>
</evidence>
<dbReference type="GO" id="GO:0043335">
    <property type="term" value="P:protein unfolding"/>
    <property type="evidence" value="ECO:0007669"/>
    <property type="project" value="TreeGrafter"/>
</dbReference>
<dbReference type="GO" id="GO:0043022">
    <property type="term" value="F:ribosome binding"/>
    <property type="evidence" value="ECO:0007669"/>
    <property type="project" value="TreeGrafter"/>
</dbReference>
<evidence type="ECO:0000256" key="3">
    <source>
        <dbReference type="ARBA" id="ARBA00013194"/>
    </source>
</evidence>
<comment type="catalytic activity">
    <reaction evidence="1 12 13">
        <text>[protein]-peptidylproline (omega=180) = [protein]-peptidylproline (omega=0)</text>
        <dbReference type="Rhea" id="RHEA:16237"/>
        <dbReference type="Rhea" id="RHEA-COMP:10747"/>
        <dbReference type="Rhea" id="RHEA-COMP:10748"/>
        <dbReference type="ChEBI" id="CHEBI:83833"/>
        <dbReference type="ChEBI" id="CHEBI:83834"/>
        <dbReference type="EC" id="5.2.1.8"/>
    </reaction>
</comment>
<dbReference type="RefSeq" id="WP_155666213.1">
    <property type="nucleotide sequence ID" value="NZ_WOCA01000001.1"/>
</dbReference>
<gene>
    <name evidence="12" type="primary">tig</name>
    <name evidence="17" type="ORF">GMD78_00850</name>
</gene>
<dbReference type="InterPro" id="IPR008881">
    <property type="entry name" value="Trigger_fac_ribosome-bd_bac"/>
</dbReference>
<dbReference type="AlphaFoldDB" id="A0A6N8FGU0"/>
<evidence type="ECO:0000256" key="13">
    <source>
        <dbReference type="PROSITE-ProRule" id="PRU00277"/>
    </source>
</evidence>
<dbReference type="Pfam" id="PF00254">
    <property type="entry name" value="FKBP_C"/>
    <property type="match status" value="1"/>
</dbReference>
<dbReference type="Proteomes" id="UP000469125">
    <property type="component" value="Unassembled WGS sequence"/>
</dbReference>
<evidence type="ECO:0000256" key="12">
    <source>
        <dbReference type="HAMAP-Rule" id="MF_00303"/>
    </source>
</evidence>
<dbReference type="Pfam" id="PF05698">
    <property type="entry name" value="Trigger_C"/>
    <property type="match status" value="1"/>
</dbReference>
<dbReference type="Gene3D" id="3.30.70.1050">
    <property type="entry name" value="Trigger factor ribosome-binding domain"/>
    <property type="match status" value="1"/>
</dbReference>
<evidence type="ECO:0000256" key="14">
    <source>
        <dbReference type="RuleBase" id="RU003914"/>
    </source>
</evidence>
<feature type="coiled-coil region" evidence="15">
    <location>
        <begin position="255"/>
        <end position="290"/>
    </location>
</feature>
<keyword evidence="18" id="KW-1185">Reference proteome</keyword>
<dbReference type="Gene3D" id="1.10.3120.10">
    <property type="entry name" value="Trigger factor, C-terminal domain"/>
    <property type="match status" value="1"/>
</dbReference>
<dbReference type="PANTHER" id="PTHR30560">
    <property type="entry name" value="TRIGGER FACTOR CHAPERONE AND PEPTIDYL-PROLYL CIS/TRANS ISOMERASE"/>
    <property type="match status" value="1"/>
</dbReference>
<evidence type="ECO:0000256" key="5">
    <source>
        <dbReference type="ARBA" id="ARBA00022618"/>
    </source>
</evidence>
<keyword evidence="8 12" id="KW-0413">Isomerase</keyword>
<dbReference type="InterPro" id="IPR037041">
    <property type="entry name" value="Trigger_fac_C_sf"/>
</dbReference>
<accession>A0A6N8FGU0</accession>
<evidence type="ECO:0000256" key="10">
    <source>
        <dbReference type="ARBA" id="ARBA00024849"/>
    </source>
</evidence>
<protein>
    <recommendedName>
        <fullName evidence="4 12">Trigger factor</fullName>
        <shortName evidence="12">TF</shortName>
        <ecNumber evidence="3 12">5.2.1.8</ecNumber>
    </recommendedName>
    <alternativeName>
        <fullName evidence="11 12">PPIase</fullName>
    </alternativeName>
</protein>
<comment type="similarity">
    <text evidence="2 12 14">Belongs to the FKBP-type PPIase family. Tig subfamily.</text>
</comment>
<dbReference type="Pfam" id="PF05697">
    <property type="entry name" value="Trigger_N"/>
    <property type="match status" value="1"/>
</dbReference>
<dbReference type="EMBL" id="WOCA01000001">
    <property type="protein sequence ID" value="MUK86949.1"/>
    <property type="molecule type" value="Genomic_DNA"/>
</dbReference>
<dbReference type="GO" id="GO:0003755">
    <property type="term" value="F:peptidyl-prolyl cis-trans isomerase activity"/>
    <property type="evidence" value="ECO:0007669"/>
    <property type="project" value="UniProtKB-UniRule"/>
</dbReference>
<evidence type="ECO:0000256" key="9">
    <source>
        <dbReference type="ARBA" id="ARBA00023306"/>
    </source>
</evidence>
<dbReference type="GO" id="GO:0005737">
    <property type="term" value="C:cytoplasm"/>
    <property type="evidence" value="ECO:0007669"/>
    <property type="project" value="UniProtKB-SubCell"/>
</dbReference>
<dbReference type="PIRSF" id="PIRSF003095">
    <property type="entry name" value="Trigger_factor"/>
    <property type="match status" value="1"/>
</dbReference>
<dbReference type="NCBIfam" id="TIGR00115">
    <property type="entry name" value="tig"/>
    <property type="match status" value="1"/>
</dbReference>
<organism evidence="17 18">
    <name type="scientific">Ornithinibacillus caprae</name>
    <dbReference type="NCBI Taxonomy" id="2678566"/>
    <lineage>
        <taxon>Bacteria</taxon>
        <taxon>Bacillati</taxon>
        <taxon>Bacillota</taxon>
        <taxon>Bacilli</taxon>
        <taxon>Bacillales</taxon>
        <taxon>Bacillaceae</taxon>
        <taxon>Ornithinibacillus</taxon>
    </lineage>
</organism>
<dbReference type="SUPFAM" id="SSF102735">
    <property type="entry name" value="Trigger factor ribosome-binding domain"/>
    <property type="match status" value="1"/>
</dbReference>
<keyword evidence="12" id="KW-0963">Cytoplasm</keyword>
<dbReference type="GO" id="GO:0044183">
    <property type="term" value="F:protein folding chaperone"/>
    <property type="evidence" value="ECO:0007669"/>
    <property type="project" value="TreeGrafter"/>
</dbReference>
<name>A0A6N8FGU0_9BACI</name>
<dbReference type="InterPro" id="IPR046357">
    <property type="entry name" value="PPIase_dom_sf"/>
</dbReference>